<feature type="non-terminal residue" evidence="1">
    <location>
        <position position="1"/>
    </location>
</feature>
<reference evidence="1" key="1">
    <citation type="journal article" date="2015" name="Nature">
        <title>Complex archaea that bridge the gap between prokaryotes and eukaryotes.</title>
        <authorList>
            <person name="Spang A."/>
            <person name="Saw J.H."/>
            <person name="Jorgensen S.L."/>
            <person name="Zaremba-Niedzwiedzka K."/>
            <person name="Martijn J."/>
            <person name="Lind A.E."/>
            <person name="van Eijk R."/>
            <person name="Schleper C."/>
            <person name="Guy L."/>
            <person name="Ettema T.J."/>
        </authorList>
    </citation>
    <scope>NUCLEOTIDE SEQUENCE</scope>
</reference>
<name>A0A0F9FZB8_9ZZZZ</name>
<gene>
    <name evidence="1" type="ORF">LCGC14_1973070</name>
</gene>
<proteinExistence type="predicted"/>
<dbReference type="EMBL" id="LAZR01021937">
    <property type="protein sequence ID" value="KKL83606.1"/>
    <property type="molecule type" value="Genomic_DNA"/>
</dbReference>
<comment type="caution">
    <text evidence="1">The sequence shown here is derived from an EMBL/GenBank/DDBJ whole genome shotgun (WGS) entry which is preliminary data.</text>
</comment>
<organism evidence="1">
    <name type="scientific">marine sediment metagenome</name>
    <dbReference type="NCBI Taxonomy" id="412755"/>
    <lineage>
        <taxon>unclassified sequences</taxon>
        <taxon>metagenomes</taxon>
        <taxon>ecological metagenomes</taxon>
    </lineage>
</organism>
<protein>
    <submittedName>
        <fullName evidence="1">Uncharacterized protein</fullName>
    </submittedName>
</protein>
<dbReference type="AlphaFoldDB" id="A0A0F9FZB8"/>
<evidence type="ECO:0000313" key="1">
    <source>
        <dbReference type="EMBL" id="KKL83606.1"/>
    </source>
</evidence>
<sequence length="72" mass="8783">DFKIFIDFDPNFKVFYYNYFFEEYKSVLKIALTPPLNDNEDFWDNATNNGDCLDLKCEKFDLTKYVYLLHFI</sequence>
<accession>A0A0F9FZB8</accession>